<keyword evidence="7 9" id="KW-0472">Membrane</keyword>
<evidence type="ECO:0000256" key="2">
    <source>
        <dbReference type="ARBA" id="ARBA00008034"/>
    </source>
</evidence>
<dbReference type="GO" id="GO:0043190">
    <property type="term" value="C:ATP-binding cassette (ABC) transporter complex"/>
    <property type="evidence" value="ECO:0007669"/>
    <property type="project" value="InterPro"/>
</dbReference>
<feature type="transmembrane region" description="Helical" evidence="9">
    <location>
        <begin position="51"/>
        <end position="68"/>
    </location>
</feature>
<dbReference type="RefSeq" id="WP_068006062.1">
    <property type="nucleotide sequence ID" value="NZ_FOFM01000001.1"/>
</dbReference>
<keyword evidence="4" id="KW-1003">Cell membrane</keyword>
<evidence type="ECO:0000256" key="8">
    <source>
        <dbReference type="RuleBase" id="RU003943"/>
    </source>
</evidence>
<evidence type="ECO:0000256" key="5">
    <source>
        <dbReference type="ARBA" id="ARBA00022692"/>
    </source>
</evidence>
<evidence type="ECO:0000256" key="4">
    <source>
        <dbReference type="ARBA" id="ARBA00022475"/>
    </source>
</evidence>
<dbReference type="PANTHER" id="PTHR30477:SF3">
    <property type="entry name" value="METAL TRANSPORT SYSTEM MEMBRANE PROTEIN CT_069-RELATED"/>
    <property type="match status" value="1"/>
</dbReference>
<dbReference type="PATRIC" id="fig|989403.3.peg.2547"/>
<feature type="transmembrane region" description="Helical" evidence="9">
    <location>
        <begin position="74"/>
        <end position="95"/>
    </location>
</feature>
<reference evidence="10 11" key="1">
    <citation type="journal article" date="2016" name="Front. Microbiol.">
        <title>Comparative Genomic Analysis Reveals a Diverse Repertoire of Genes Involved in Prokaryote-Eukaryote Interactions within the Pseudovibrio Genus.</title>
        <authorList>
            <person name="Romano S."/>
            <person name="Fernandez-Guerra A."/>
            <person name="Reen F.J."/>
            <person name="Glockner F.O."/>
            <person name="Crowley S.P."/>
            <person name="O'Sullivan O."/>
            <person name="Cotter P.D."/>
            <person name="Adams C."/>
            <person name="Dobson A.D."/>
            <person name="O'Gara F."/>
        </authorList>
    </citation>
    <scope>NUCLEOTIDE SEQUENCE [LARGE SCALE GENOMIC DNA]</scope>
    <source>
        <strain evidence="10 11">Ad2</strain>
    </source>
</reference>
<dbReference type="PANTHER" id="PTHR30477">
    <property type="entry name" value="ABC-TRANSPORTER METAL-BINDING PROTEIN"/>
    <property type="match status" value="1"/>
</dbReference>
<dbReference type="OrthoDB" id="9804300at2"/>
<dbReference type="Pfam" id="PF00950">
    <property type="entry name" value="ABC-3"/>
    <property type="match status" value="1"/>
</dbReference>
<feature type="transmembrane region" description="Helical" evidence="9">
    <location>
        <begin position="268"/>
        <end position="294"/>
    </location>
</feature>
<dbReference type="Gene3D" id="1.10.3470.10">
    <property type="entry name" value="ABC transporter involved in vitamin B12 uptake, BtuC"/>
    <property type="match status" value="1"/>
</dbReference>
<dbReference type="SUPFAM" id="SSF81345">
    <property type="entry name" value="ABC transporter involved in vitamin B12 uptake, BtuC"/>
    <property type="match status" value="1"/>
</dbReference>
<protein>
    <submittedName>
        <fullName evidence="10">Manganese transport system membrane protein MntB</fullName>
    </submittedName>
</protein>
<feature type="transmembrane region" description="Helical" evidence="9">
    <location>
        <begin position="12"/>
        <end position="39"/>
    </location>
</feature>
<feature type="transmembrane region" description="Helical" evidence="9">
    <location>
        <begin position="107"/>
        <end position="132"/>
    </location>
</feature>
<dbReference type="Proteomes" id="UP000076577">
    <property type="component" value="Unassembled WGS sequence"/>
</dbReference>
<gene>
    <name evidence="10" type="primary">mntB_1</name>
    <name evidence="10" type="ORF">PsAD2_02387</name>
</gene>
<evidence type="ECO:0000256" key="7">
    <source>
        <dbReference type="ARBA" id="ARBA00023136"/>
    </source>
</evidence>
<accession>A0A165YIG7</accession>
<feature type="transmembrane region" description="Helical" evidence="9">
    <location>
        <begin position="197"/>
        <end position="223"/>
    </location>
</feature>
<feature type="transmembrane region" description="Helical" evidence="9">
    <location>
        <begin position="152"/>
        <end position="168"/>
    </location>
</feature>
<keyword evidence="3 8" id="KW-0813">Transport</keyword>
<dbReference type="EMBL" id="LMCB01000017">
    <property type="protein sequence ID" value="KZL18871.1"/>
    <property type="molecule type" value="Genomic_DNA"/>
</dbReference>
<organism evidence="10 11">
    <name type="scientific">Pseudovibrio axinellae</name>
    <dbReference type="NCBI Taxonomy" id="989403"/>
    <lineage>
        <taxon>Bacteria</taxon>
        <taxon>Pseudomonadati</taxon>
        <taxon>Pseudomonadota</taxon>
        <taxon>Alphaproteobacteria</taxon>
        <taxon>Hyphomicrobiales</taxon>
        <taxon>Stappiaceae</taxon>
        <taxon>Pseudovibrio</taxon>
    </lineage>
</organism>
<dbReference type="GO" id="GO:0055085">
    <property type="term" value="P:transmembrane transport"/>
    <property type="evidence" value="ECO:0007669"/>
    <property type="project" value="InterPro"/>
</dbReference>
<evidence type="ECO:0000313" key="11">
    <source>
        <dbReference type="Proteomes" id="UP000076577"/>
    </source>
</evidence>
<dbReference type="STRING" id="989403.SAMN05421798_101654"/>
<sequence>MEQFFAALTMSAGYNTALVCVGAALLGAASGAIGVFVLLRKRTLVSDAISHATLPGVALAFIIAQTYFDSGRSLPVLLFGAALSAGIGVLAVDWIKTHTRLTEDAAIGTVLSTFFAVGMVLLTVIQSMSIAGQAGLEGFLLGATSGMLKSEAMTIALAAGLVGLAVVLRMKEFSLLCFDEDFAAASGYNVRWLDRTLLLLLLGVVVIGLKTVGLVLIIALAIIPPVAARFWTDRVPVLVAIAAGIGASGSFIGAAISASAPNMPTGGLIVLVLFSFFVVSLLISPVRGILAAALKHYRFQRIVHLRQGLLAIAHNEPVLEPLTRSILRKGGFMSGDGQPTFKGQSEARLIERDQKLWNLYREIYPEESHALADWSLKPIGQVLPADTVKVLEDELCPHLVVSTETPKGGAI</sequence>
<evidence type="ECO:0000256" key="6">
    <source>
        <dbReference type="ARBA" id="ARBA00022989"/>
    </source>
</evidence>
<keyword evidence="11" id="KW-1185">Reference proteome</keyword>
<dbReference type="CDD" id="cd06550">
    <property type="entry name" value="TM_ABC_iron-siderophores_like"/>
    <property type="match status" value="1"/>
</dbReference>
<evidence type="ECO:0000313" key="10">
    <source>
        <dbReference type="EMBL" id="KZL18871.1"/>
    </source>
</evidence>
<comment type="subcellular location">
    <subcellularLocation>
        <location evidence="1 8">Cell membrane</location>
        <topology evidence="1 8">Multi-pass membrane protein</topology>
    </subcellularLocation>
</comment>
<dbReference type="InterPro" id="IPR001626">
    <property type="entry name" value="ABC_TroCD"/>
</dbReference>
<evidence type="ECO:0000256" key="3">
    <source>
        <dbReference type="ARBA" id="ARBA00022448"/>
    </source>
</evidence>
<name>A0A165YIG7_9HYPH</name>
<dbReference type="GO" id="GO:0010043">
    <property type="term" value="P:response to zinc ion"/>
    <property type="evidence" value="ECO:0007669"/>
    <property type="project" value="TreeGrafter"/>
</dbReference>
<comment type="similarity">
    <text evidence="2 8">Belongs to the ABC-3 integral membrane protein family.</text>
</comment>
<proteinExistence type="inferred from homology"/>
<evidence type="ECO:0000256" key="1">
    <source>
        <dbReference type="ARBA" id="ARBA00004651"/>
    </source>
</evidence>
<comment type="caution">
    <text evidence="10">The sequence shown here is derived from an EMBL/GenBank/DDBJ whole genome shotgun (WGS) entry which is preliminary data.</text>
</comment>
<evidence type="ECO:0000256" key="9">
    <source>
        <dbReference type="SAM" id="Phobius"/>
    </source>
</evidence>
<keyword evidence="5 8" id="KW-0812">Transmembrane</keyword>
<keyword evidence="6 9" id="KW-1133">Transmembrane helix</keyword>
<feature type="transmembrane region" description="Helical" evidence="9">
    <location>
        <begin position="235"/>
        <end position="256"/>
    </location>
</feature>
<dbReference type="AlphaFoldDB" id="A0A165YIG7"/>
<dbReference type="InterPro" id="IPR037294">
    <property type="entry name" value="ABC_BtuC-like"/>
</dbReference>